<dbReference type="SUPFAM" id="SSF52440">
    <property type="entry name" value="PreATP-grasp domain"/>
    <property type="match status" value="1"/>
</dbReference>
<proteinExistence type="predicted"/>
<accession>A0A1V4DJ37</accession>
<name>A0A1V4DJ37_9ENTE</name>
<keyword evidence="1" id="KW-0464">Manganese</keyword>
<keyword evidence="2" id="KW-0472">Membrane</keyword>
<evidence type="ECO:0000256" key="1">
    <source>
        <dbReference type="ARBA" id="ARBA00023211"/>
    </source>
</evidence>
<sequence length="109" mass="12005">MKVVKDLSEKILPGSTIGIIGGGVVSYQLVVSAKKMGYKVAVLSESKNCIAGKAADMHYISDINDAVYLLKLSEISDVVTVVTEKLDKETYRYLAEKHYLPKICIRILL</sequence>
<keyword evidence="5" id="KW-1185">Reference proteome</keyword>
<dbReference type="Gene3D" id="3.40.50.20">
    <property type="match status" value="1"/>
</dbReference>
<evidence type="ECO:0000313" key="5">
    <source>
        <dbReference type="Proteomes" id="UP000189970"/>
    </source>
</evidence>
<dbReference type="Pfam" id="PF22660">
    <property type="entry name" value="RS_preATP-grasp-like"/>
    <property type="match status" value="1"/>
</dbReference>
<dbReference type="Proteomes" id="UP000189970">
    <property type="component" value="Unassembled WGS sequence"/>
</dbReference>
<protein>
    <recommendedName>
        <fullName evidence="3">PurT/PurK-like preATP-grasp domain-containing protein</fullName>
    </recommendedName>
</protein>
<reference evidence="4 5" key="1">
    <citation type="submission" date="2017-02" db="EMBL/GenBank/DDBJ databases">
        <title>Vagococcus cremeus sp. nov., isolated from the small intestine of a marten, Martes flavigula.</title>
        <authorList>
            <person name="Tak E.J."/>
            <person name="Bae J.-W."/>
        </authorList>
    </citation>
    <scope>NUCLEOTIDE SEQUENCE [LARGE SCALE GENOMIC DNA]</scope>
    <source>
        <strain evidence="4 5">D7T301</strain>
    </source>
</reference>
<evidence type="ECO:0000256" key="2">
    <source>
        <dbReference type="SAM" id="Phobius"/>
    </source>
</evidence>
<dbReference type="EMBL" id="MVAB01000001">
    <property type="protein sequence ID" value="OPF88577.1"/>
    <property type="molecule type" value="Genomic_DNA"/>
</dbReference>
<keyword evidence="2" id="KW-1133">Transmembrane helix</keyword>
<evidence type="ECO:0000313" key="4">
    <source>
        <dbReference type="EMBL" id="OPF88577.1"/>
    </source>
</evidence>
<dbReference type="InterPro" id="IPR054350">
    <property type="entry name" value="PurT/PurK_preATP-grasp"/>
</dbReference>
<dbReference type="InterPro" id="IPR016185">
    <property type="entry name" value="PreATP-grasp_dom_sf"/>
</dbReference>
<dbReference type="GO" id="GO:0005829">
    <property type="term" value="C:cytosol"/>
    <property type="evidence" value="ECO:0007669"/>
    <property type="project" value="TreeGrafter"/>
</dbReference>
<dbReference type="AlphaFoldDB" id="A0A1V4DJ37"/>
<comment type="caution">
    <text evidence="4">The sequence shown here is derived from an EMBL/GenBank/DDBJ whole genome shotgun (WGS) entry which is preliminary data.</text>
</comment>
<gene>
    <name evidence="4" type="ORF">BW731_10560</name>
</gene>
<dbReference type="PANTHER" id="PTHR11609">
    <property type="entry name" value="PURINE BIOSYNTHESIS PROTEIN 6/7, PUR6/7"/>
    <property type="match status" value="1"/>
</dbReference>
<feature type="transmembrane region" description="Helical" evidence="2">
    <location>
        <begin position="12"/>
        <end position="30"/>
    </location>
</feature>
<feature type="domain" description="PurT/PurK-like preATP-grasp" evidence="3">
    <location>
        <begin position="16"/>
        <end position="97"/>
    </location>
</feature>
<organism evidence="4 5">
    <name type="scientific">Vagococcus martis</name>
    <dbReference type="NCBI Taxonomy" id="1768210"/>
    <lineage>
        <taxon>Bacteria</taxon>
        <taxon>Bacillati</taxon>
        <taxon>Bacillota</taxon>
        <taxon>Bacilli</taxon>
        <taxon>Lactobacillales</taxon>
        <taxon>Enterococcaceae</taxon>
        <taxon>Vagococcus</taxon>
    </lineage>
</organism>
<dbReference type="PANTHER" id="PTHR11609:SF5">
    <property type="entry name" value="PHOSPHORIBOSYLAMINOIMIDAZOLE CARBOXYLASE"/>
    <property type="match status" value="1"/>
</dbReference>
<evidence type="ECO:0000259" key="3">
    <source>
        <dbReference type="Pfam" id="PF22660"/>
    </source>
</evidence>
<keyword evidence="2" id="KW-0812">Transmembrane</keyword>